<dbReference type="Pfam" id="PF01041">
    <property type="entry name" value="DegT_DnrJ_EryC1"/>
    <property type="match status" value="1"/>
</dbReference>
<gene>
    <name evidence="4" type="ORF">KMZ29_09615</name>
</gene>
<dbReference type="EMBL" id="CP076134">
    <property type="protein sequence ID" value="QWG14885.1"/>
    <property type="molecule type" value="Genomic_DNA"/>
</dbReference>
<evidence type="ECO:0000256" key="2">
    <source>
        <dbReference type="PIRSR" id="PIRSR000390-2"/>
    </source>
</evidence>
<dbReference type="PANTHER" id="PTHR30244">
    <property type="entry name" value="TRANSAMINASE"/>
    <property type="match status" value="1"/>
</dbReference>
<dbReference type="InterPro" id="IPR015422">
    <property type="entry name" value="PyrdxlP-dep_Trfase_small"/>
</dbReference>
<dbReference type="GO" id="GO:0030170">
    <property type="term" value="F:pyridoxal phosphate binding"/>
    <property type="evidence" value="ECO:0007669"/>
    <property type="project" value="TreeGrafter"/>
</dbReference>
<feature type="active site" description="Proton acceptor" evidence="1">
    <location>
        <position position="195"/>
    </location>
</feature>
<dbReference type="InterPro" id="IPR015421">
    <property type="entry name" value="PyrdxlP-dep_Trfase_major"/>
</dbReference>
<dbReference type="GO" id="GO:0000271">
    <property type="term" value="P:polysaccharide biosynthetic process"/>
    <property type="evidence" value="ECO:0007669"/>
    <property type="project" value="TreeGrafter"/>
</dbReference>
<dbReference type="RefSeq" id="WP_215623476.1">
    <property type="nucleotide sequence ID" value="NZ_CP076134.1"/>
</dbReference>
<name>A0A975NHF6_9BRAD</name>
<organism evidence="4 5">
    <name type="scientific">Bradyrhizobium sediminis</name>
    <dbReference type="NCBI Taxonomy" id="2840469"/>
    <lineage>
        <taxon>Bacteria</taxon>
        <taxon>Pseudomonadati</taxon>
        <taxon>Pseudomonadota</taxon>
        <taxon>Alphaproteobacteria</taxon>
        <taxon>Hyphomicrobiales</taxon>
        <taxon>Nitrobacteraceae</taxon>
        <taxon>Bradyrhizobium</taxon>
    </lineage>
</organism>
<comment type="similarity">
    <text evidence="3">Belongs to the DegT/DnrJ/EryC1 family.</text>
</comment>
<dbReference type="InterPro" id="IPR000653">
    <property type="entry name" value="DegT/StrS_aminotransferase"/>
</dbReference>
<dbReference type="PANTHER" id="PTHR30244:SF42">
    <property type="entry name" value="UDP-2-ACETAMIDO-2-DEOXY-3-OXO-D-GLUCURONATE AMINOTRANSFERASE"/>
    <property type="match status" value="1"/>
</dbReference>
<dbReference type="PIRSF" id="PIRSF000390">
    <property type="entry name" value="PLP_StrS"/>
    <property type="match status" value="1"/>
</dbReference>
<protein>
    <submittedName>
        <fullName evidence="4">DegT/DnrJ/EryC1/StrS family aminotransferase</fullName>
    </submittedName>
</protein>
<keyword evidence="4" id="KW-0032">Aminotransferase</keyword>
<keyword evidence="2 3" id="KW-0663">Pyridoxal phosphate</keyword>
<sequence length="377" mass="41280">MVTPAPAIATRQVPFFNYPALFEQDRTKLTQIFLDVCGRGAYIMQRDLKEFEAALAAFTGARHAIGVADGTNAILLGLRALELPAGSEVIMASHTYVATANAAYFAGLVPVPVDCGPDHMIDPASIREAITPRTRVIMPTQLNGRCADMDAIRAIANEHKLIVAEDAAQALGARFNGTHAGLFGAFGTISFYPAKVLGCFGDGGAVLTNDDKIAAYVRMAADHGRNEDGEFVMWGTNSRLDNLQAAILNHKLASYGDVMKRRRWIAARYDALLKGLPELQLPPAPDSDSRHFDIYQNYEIEADRRDALKNYLKDQGIGSIIQWAGQPLHRIKALGLSRSLPKTDRMFERCLMIPIHVAMSDADVDHVANSIRSFYGH</sequence>
<evidence type="ECO:0000313" key="5">
    <source>
        <dbReference type="Proteomes" id="UP000680839"/>
    </source>
</evidence>
<proteinExistence type="inferred from homology"/>
<evidence type="ECO:0000256" key="1">
    <source>
        <dbReference type="PIRSR" id="PIRSR000390-1"/>
    </source>
</evidence>
<dbReference type="AlphaFoldDB" id="A0A975NHF6"/>
<dbReference type="InterPro" id="IPR015424">
    <property type="entry name" value="PyrdxlP-dep_Trfase"/>
</dbReference>
<dbReference type="Gene3D" id="3.90.1150.10">
    <property type="entry name" value="Aspartate Aminotransferase, domain 1"/>
    <property type="match status" value="1"/>
</dbReference>
<dbReference type="CDD" id="cd00616">
    <property type="entry name" value="AHBA_syn"/>
    <property type="match status" value="1"/>
</dbReference>
<feature type="modified residue" description="N6-(pyridoxal phosphate)lysine" evidence="2">
    <location>
        <position position="195"/>
    </location>
</feature>
<dbReference type="SUPFAM" id="SSF53383">
    <property type="entry name" value="PLP-dependent transferases"/>
    <property type="match status" value="1"/>
</dbReference>
<dbReference type="GO" id="GO:0008483">
    <property type="term" value="F:transaminase activity"/>
    <property type="evidence" value="ECO:0007669"/>
    <property type="project" value="UniProtKB-KW"/>
</dbReference>
<evidence type="ECO:0000256" key="3">
    <source>
        <dbReference type="RuleBase" id="RU004508"/>
    </source>
</evidence>
<evidence type="ECO:0000313" key="4">
    <source>
        <dbReference type="EMBL" id="QWG14885.1"/>
    </source>
</evidence>
<reference evidence="4" key="1">
    <citation type="submission" date="2021-06" db="EMBL/GenBank/DDBJ databases">
        <title>Bradyrhizobium sp. S2-20-1 Genome sequencing.</title>
        <authorList>
            <person name="Jin L."/>
        </authorList>
    </citation>
    <scope>NUCLEOTIDE SEQUENCE</scope>
    <source>
        <strain evidence="4">S2-20-1</strain>
    </source>
</reference>
<dbReference type="Gene3D" id="3.40.640.10">
    <property type="entry name" value="Type I PLP-dependent aspartate aminotransferase-like (Major domain)"/>
    <property type="match status" value="1"/>
</dbReference>
<keyword evidence="4" id="KW-0808">Transferase</keyword>
<dbReference type="Proteomes" id="UP000680839">
    <property type="component" value="Chromosome"/>
</dbReference>
<accession>A0A975NHF6</accession>